<organism evidence="1 2">
    <name type="scientific">Passalora fulva</name>
    <name type="common">Tomato leaf mold</name>
    <name type="synonym">Cladosporium fulvum</name>
    <dbReference type="NCBI Taxonomy" id="5499"/>
    <lineage>
        <taxon>Eukaryota</taxon>
        <taxon>Fungi</taxon>
        <taxon>Dikarya</taxon>
        <taxon>Ascomycota</taxon>
        <taxon>Pezizomycotina</taxon>
        <taxon>Dothideomycetes</taxon>
        <taxon>Dothideomycetidae</taxon>
        <taxon>Mycosphaerellales</taxon>
        <taxon>Mycosphaerellaceae</taxon>
        <taxon>Fulvia</taxon>
    </lineage>
</organism>
<dbReference type="OrthoDB" id="3648311at2759"/>
<dbReference type="EMBL" id="CP090163">
    <property type="protein sequence ID" value="UJO11963.1"/>
    <property type="molecule type" value="Genomic_DNA"/>
</dbReference>
<dbReference type="KEGG" id="ffu:CLAFUR5_00198"/>
<accession>A0A9Q8L875</accession>
<dbReference type="RefSeq" id="XP_047756329.1">
    <property type="nucleotide sequence ID" value="XM_047899346.1"/>
</dbReference>
<reference evidence="1" key="2">
    <citation type="journal article" date="2022" name="Microb. Genom.">
        <title>A chromosome-scale genome assembly of the tomato pathogen Cladosporium fulvum reveals a compartmentalized genome architecture and the presence of a dispensable chromosome.</title>
        <authorList>
            <person name="Zaccaron A.Z."/>
            <person name="Chen L.H."/>
            <person name="Samaras A."/>
            <person name="Stergiopoulos I."/>
        </authorList>
    </citation>
    <scope>NUCLEOTIDE SEQUENCE</scope>
    <source>
        <strain evidence="1">Race5_Kim</strain>
    </source>
</reference>
<evidence type="ECO:0000313" key="2">
    <source>
        <dbReference type="Proteomes" id="UP000756132"/>
    </source>
</evidence>
<sequence length="129" mass="15341">MLDIHTKVQNFDFAHIVTFLNKLDQHELDVLASNTSTQLMQIHIVYGIPERNRLTRWINRKKATTKKGSNIDFNYHPAVPAHEYYWEEQQRKARRMDMIALAKEVLKEKPDDQHYQQEGRRILQALEQG</sequence>
<proteinExistence type="predicted"/>
<dbReference type="GeneID" id="71980076"/>
<dbReference type="AlphaFoldDB" id="A0A9Q8L875"/>
<name>A0A9Q8L875_PASFU</name>
<keyword evidence="2" id="KW-1185">Reference proteome</keyword>
<dbReference type="Proteomes" id="UP000756132">
    <property type="component" value="Chromosome 1"/>
</dbReference>
<gene>
    <name evidence="1" type="ORF">CLAFUR5_00198</name>
</gene>
<protein>
    <submittedName>
        <fullName evidence="1">Uncharacterized protein</fullName>
    </submittedName>
</protein>
<reference evidence="1" key="1">
    <citation type="submission" date="2021-12" db="EMBL/GenBank/DDBJ databases">
        <authorList>
            <person name="Zaccaron A."/>
            <person name="Stergiopoulos I."/>
        </authorList>
    </citation>
    <scope>NUCLEOTIDE SEQUENCE</scope>
    <source>
        <strain evidence="1">Race5_Kim</strain>
    </source>
</reference>
<evidence type="ECO:0000313" key="1">
    <source>
        <dbReference type="EMBL" id="UJO11963.1"/>
    </source>
</evidence>